<proteinExistence type="predicted"/>
<dbReference type="PANTHER" id="PTHR38166">
    <property type="entry name" value="C2H2-TYPE DOMAIN-CONTAINING PROTEIN-RELATED"/>
    <property type="match status" value="1"/>
</dbReference>
<evidence type="ECO:0000313" key="2">
    <source>
        <dbReference type="EMBL" id="KAL1854061.1"/>
    </source>
</evidence>
<evidence type="ECO:0000256" key="1">
    <source>
        <dbReference type="SAM" id="MobiDB-lite"/>
    </source>
</evidence>
<feature type="region of interest" description="Disordered" evidence="1">
    <location>
        <begin position="71"/>
        <end position="94"/>
    </location>
</feature>
<keyword evidence="3" id="KW-1185">Reference proteome</keyword>
<protein>
    <recommendedName>
        <fullName evidence="4">C2H2-type domain-containing protein</fullName>
    </recommendedName>
</protein>
<gene>
    <name evidence="2" type="ORF">Daus18300_011559</name>
</gene>
<reference evidence="2 3" key="1">
    <citation type="journal article" date="2024" name="IMA Fungus">
        <title>IMA Genome - F19 : A genome assembly and annotation guide to empower mycologists, including annotated draft genome sequences of Ceratocystis pirilliformis, Diaporthe australafricana, Fusarium ophioides, Paecilomyces lecythidis, and Sporothrix stenoceras.</title>
        <authorList>
            <person name="Aylward J."/>
            <person name="Wilson A.M."/>
            <person name="Visagie C.M."/>
            <person name="Spraker J."/>
            <person name="Barnes I."/>
            <person name="Buitendag C."/>
            <person name="Ceriani C."/>
            <person name="Del Mar Angel L."/>
            <person name="du Plessis D."/>
            <person name="Fuchs T."/>
            <person name="Gasser K."/>
            <person name="Kramer D."/>
            <person name="Li W."/>
            <person name="Munsamy K."/>
            <person name="Piso A."/>
            <person name="Price J.L."/>
            <person name="Sonnekus B."/>
            <person name="Thomas C."/>
            <person name="van der Nest A."/>
            <person name="van Dijk A."/>
            <person name="van Heerden A."/>
            <person name="van Vuuren N."/>
            <person name="Yilmaz N."/>
            <person name="Duong T.A."/>
            <person name="van der Merwe N.A."/>
            <person name="Wingfield M.J."/>
            <person name="Wingfield B.D."/>
        </authorList>
    </citation>
    <scope>NUCLEOTIDE SEQUENCE [LARGE SCALE GENOMIC DNA]</scope>
    <source>
        <strain evidence="2 3">CMW 18300</strain>
    </source>
</reference>
<feature type="region of interest" description="Disordered" evidence="1">
    <location>
        <begin position="1"/>
        <end position="24"/>
    </location>
</feature>
<dbReference type="PANTHER" id="PTHR38166:SF1">
    <property type="entry name" value="C2H2-TYPE DOMAIN-CONTAINING PROTEIN"/>
    <property type="match status" value="1"/>
</dbReference>
<organism evidence="2 3">
    <name type="scientific">Diaporthe australafricana</name>
    <dbReference type="NCBI Taxonomy" id="127596"/>
    <lineage>
        <taxon>Eukaryota</taxon>
        <taxon>Fungi</taxon>
        <taxon>Dikarya</taxon>
        <taxon>Ascomycota</taxon>
        <taxon>Pezizomycotina</taxon>
        <taxon>Sordariomycetes</taxon>
        <taxon>Sordariomycetidae</taxon>
        <taxon>Diaporthales</taxon>
        <taxon>Diaporthaceae</taxon>
        <taxon>Diaporthe</taxon>
    </lineage>
</organism>
<feature type="compositionally biased region" description="Basic and acidic residues" evidence="1">
    <location>
        <begin position="77"/>
        <end position="93"/>
    </location>
</feature>
<name>A0ABR3W692_9PEZI</name>
<dbReference type="EMBL" id="JAWRVE010000142">
    <property type="protein sequence ID" value="KAL1854061.1"/>
    <property type="molecule type" value="Genomic_DNA"/>
</dbReference>
<feature type="compositionally biased region" description="Basic and acidic residues" evidence="1">
    <location>
        <begin position="38"/>
        <end position="49"/>
    </location>
</feature>
<evidence type="ECO:0008006" key="4">
    <source>
        <dbReference type="Google" id="ProtNLM"/>
    </source>
</evidence>
<sequence length="333" mass="37682">MTYSKPSSPESQCPKDYPPSLIQGSFFGQEHTSLAHHYTGDKPIKKDGEVSILPKPAGHCRKRSVEKAFSSDEVDLEGARARQKAKTDADSSAKTRRQLACPFQKLDSHKHHECLKYALHRIKDVKQHIYRRHKQPDYYCARCFEVFKTGQARDDHARTARCNNKDTPGFEGISDEQRTQLNKGSCRALDVQGKWFEIWDIIFPGQAPPSSPWVGSYMEEMAPLLRSLWKNKSSEILAKALTKDQARTLDQGVLDGVVRSIFDCLELETSTSLGKHANGTCSQEQLKLSESQSPTSAPHSTFMNDSIYPFMLGQPHGDFELEEFQTQDVFRTI</sequence>
<evidence type="ECO:0000313" key="3">
    <source>
        <dbReference type="Proteomes" id="UP001583177"/>
    </source>
</evidence>
<dbReference type="Proteomes" id="UP001583177">
    <property type="component" value="Unassembled WGS sequence"/>
</dbReference>
<feature type="compositionally biased region" description="Polar residues" evidence="1">
    <location>
        <begin position="1"/>
        <end position="11"/>
    </location>
</feature>
<feature type="region of interest" description="Disordered" evidence="1">
    <location>
        <begin position="38"/>
        <end position="57"/>
    </location>
</feature>
<accession>A0ABR3W692</accession>
<comment type="caution">
    <text evidence="2">The sequence shown here is derived from an EMBL/GenBank/DDBJ whole genome shotgun (WGS) entry which is preliminary data.</text>
</comment>